<dbReference type="OrthoDB" id="3259206at2759"/>
<dbReference type="AlphaFoldDB" id="A0A8H6YRQ0"/>
<feature type="transmembrane region" description="Helical" evidence="1">
    <location>
        <begin position="127"/>
        <end position="159"/>
    </location>
</feature>
<keyword evidence="1" id="KW-0812">Transmembrane</keyword>
<dbReference type="Proteomes" id="UP000620124">
    <property type="component" value="Unassembled WGS sequence"/>
</dbReference>
<accession>A0A8H6YRQ0</accession>
<feature type="transmembrane region" description="Helical" evidence="1">
    <location>
        <begin position="179"/>
        <end position="199"/>
    </location>
</feature>
<comment type="caution">
    <text evidence="2">The sequence shown here is derived from an EMBL/GenBank/DDBJ whole genome shotgun (WGS) entry which is preliminary data.</text>
</comment>
<evidence type="ECO:0000313" key="3">
    <source>
        <dbReference type="Proteomes" id="UP000620124"/>
    </source>
</evidence>
<proteinExistence type="predicted"/>
<feature type="transmembrane region" description="Helical" evidence="1">
    <location>
        <begin position="18"/>
        <end position="39"/>
    </location>
</feature>
<gene>
    <name evidence="2" type="ORF">MVEN_00665100</name>
</gene>
<keyword evidence="1" id="KW-0472">Membrane</keyword>
<keyword evidence="3" id="KW-1185">Reference proteome</keyword>
<name>A0A8H6YRQ0_9AGAR</name>
<organism evidence="2 3">
    <name type="scientific">Mycena venus</name>
    <dbReference type="NCBI Taxonomy" id="2733690"/>
    <lineage>
        <taxon>Eukaryota</taxon>
        <taxon>Fungi</taxon>
        <taxon>Dikarya</taxon>
        <taxon>Basidiomycota</taxon>
        <taxon>Agaricomycotina</taxon>
        <taxon>Agaricomycetes</taxon>
        <taxon>Agaricomycetidae</taxon>
        <taxon>Agaricales</taxon>
        <taxon>Marasmiineae</taxon>
        <taxon>Mycenaceae</taxon>
        <taxon>Mycena</taxon>
    </lineage>
</organism>
<evidence type="ECO:0000313" key="2">
    <source>
        <dbReference type="EMBL" id="KAF7363126.1"/>
    </source>
</evidence>
<reference evidence="2" key="1">
    <citation type="submission" date="2020-05" db="EMBL/GenBank/DDBJ databases">
        <title>Mycena genomes resolve the evolution of fungal bioluminescence.</title>
        <authorList>
            <person name="Tsai I.J."/>
        </authorList>
    </citation>
    <scope>NUCLEOTIDE SEQUENCE</scope>
    <source>
        <strain evidence="2">CCC161011</strain>
    </source>
</reference>
<dbReference type="EMBL" id="JACAZI010000004">
    <property type="protein sequence ID" value="KAF7363126.1"/>
    <property type="molecule type" value="Genomic_DNA"/>
</dbReference>
<keyword evidence="1" id="KW-1133">Transmembrane helix</keyword>
<feature type="transmembrane region" description="Helical" evidence="1">
    <location>
        <begin position="220"/>
        <end position="244"/>
    </location>
</feature>
<sequence length="341" mass="37802">MASSAANQISFSGLNIEYYNLALVAQTFFFGTYSVLIVLSTRMLLRRLKTRMDHVLFAYSVALGADRMRNYIKDVLSPVDFSDNHTPVTKWNPLFNSLVLVNYVCSDAVVVWRAWIIASASRNYRKYLYIACFFLVLTFFSVTGTIVFQIIGVIEFPLYRIPHNSYLTYGTNVLQTMNLVFSLISNLIATVIVAATAFRHRKMLRAAFAEDKKNTKSEKVLTLLAESGALYCISTVTTMVASLIRLPAGGTLGDLYTPVNIQIAGAYPPVVLLLGSMQNSLNETTFLDSTPLRSIPFAVQRSGSASQNHRSAVGTVHFAQNPNLSRTDRTELGLRTVGTMA</sequence>
<protein>
    <submittedName>
        <fullName evidence="2">Uncharacterized protein</fullName>
    </submittedName>
</protein>
<evidence type="ECO:0000256" key="1">
    <source>
        <dbReference type="SAM" id="Phobius"/>
    </source>
</evidence>